<dbReference type="RefSeq" id="WP_380824777.1">
    <property type="nucleotide sequence ID" value="NZ_JBHTCG010000003.1"/>
</dbReference>
<name>A0ABW2NWE5_9ACTN</name>
<gene>
    <name evidence="2" type="ORF">ACFQSB_05975</name>
</gene>
<evidence type="ECO:0000313" key="3">
    <source>
        <dbReference type="Proteomes" id="UP001596496"/>
    </source>
</evidence>
<evidence type="ECO:0000313" key="2">
    <source>
        <dbReference type="EMBL" id="MFC7381746.1"/>
    </source>
</evidence>
<dbReference type="InterPro" id="IPR012349">
    <property type="entry name" value="Split_barrel_FMN-bd"/>
</dbReference>
<dbReference type="EMBL" id="JBHTCG010000003">
    <property type="protein sequence ID" value="MFC7381746.1"/>
    <property type="molecule type" value="Genomic_DNA"/>
</dbReference>
<organism evidence="2 3">
    <name type="scientific">Sphaerisporangium rhizosphaerae</name>
    <dbReference type="NCBI Taxonomy" id="2269375"/>
    <lineage>
        <taxon>Bacteria</taxon>
        <taxon>Bacillati</taxon>
        <taxon>Actinomycetota</taxon>
        <taxon>Actinomycetes</taxon>
        <taxon>Streptosporangiales</taxon>
        <taxon>Streptosporangiaceae</taxon>
        <taxon>Sphaerisporangium</taxon>
    </lineage>
</organism>
<evidence type="ECO:0000256" key="1">
    <source>
        <dbReference type="SAM" id="Phobius"/>
    </source>
</evidence>
<dbReference type="InterPro" id="IPR004378">
    <property type="entry name" value="F420H2_quin_Rdtase"/>
</dbReference>
<keyword evidence="1" id="KW-1133">Transmembrane helix</keyword>
<dbReference type="Proteomes" id="UP001596496">
    <property type="component" value="Unassembled WGS sequence"/>
</dbReference>
<proteinExistence type="predicted"/>
<dbReference type="NCBIfam" id="TIGR00026">
    <property type="entry name" value="hi_GC_TIGR00026"/>
    <property type="match status" value="1"/>
</dbReference>
<dbReference type="Gene3D" id="2.30.110.10">
    <property type="entry name" value="Electron Transport, Fmn-binding Protein, Chain A"/>
    <property type="match status" value="1"/>
</dbReference>
<accession>A0ABW2NWE5</accession>
<keyword evidence="1" id="KW-0812">Transmembrane</keyword>
<feature type="transmembrane region" description="Helical" evidence="1">
    <location>
        <begin position="20"/>
        <end position="37"/>
    </location>
</feature>
<keyword evidence="3" id="KW-1185">Reference proteome</keyword>
<sequence>MTAIGARVLRTRRLVRAPIWLYRAGLGILFGSRLLMLEHIGRTTGARRFAVLEVVEHPARDEYVIVSGFGERAQWYRNVLADPHVRVSCGLRRSAPAIAAPLSRADADAALRRYARVHPKAWANLRATIERATGAPVDTLPMIHLHLT</sequence>
<dbReference type="Pfam" id="PF04075">
    <property type="entry name" value="F420H2_quin_red"/>
    <property type="match status" value="1"/>
</dbReference>
<keyword evidence="1" id="KW-0472">Membrane</keyword>
<reference evidence="3" key="1">
    <citation type="journal article" date="2019" name="Int. J. Syst. Evol. Microbiol.">
        <title>The Global Catalogue of Microorganisms (GCM) 10K type strain sequencing project: providing services to taxonomists for standard genome sequencing and annotation.</title>
        <authorList>
            <consortium name="The Broad Institute Genomics Platform"/>
            <consortium name="The Broad Institute Genome Sequencing Center for Infectious Disease"/>
            <person name="Wu L."/>
            <person name="Ma J."/>
        </authorList>
    </citation>
    <scope>NUCLEOTIDE SEQUENCE [LARGE SCALE GENOMIC DNA]</scope>
    <source>
        <strain evidence="3">CECT 7649</strain>
    </source>
</reference>
<comment type="caution">
    <text evidence="2">The sequence shown here is derived from an EMBL/GenBank/DDBJ whole genome shotgun (WGS) entry which is preliminary data.</text>
</comment>
<protein>
    <submittedName>
        <fullName evidence="2">Nitroreductase family deazaflavin-dependent oxidoreductase</fullName>
    </submittedName>
</protein>